<protein>
    <submittedName>
        <fullName evidence="4">HDOD domain-containing protein</fullName>
    </submittedName>
</protein>
<name>A0ABV8SMZ7_9GAMM</name>
<dbReference type="InterPro" id="IPR013976">
    <property type="entry name" value="HDOD"/>
</dbReference>
<dbReference type="SUPFAM" id="SSF109604">
    <property type="entry name" value="HD-domain/PDEase-like"/>
    <property type="match status" value="1"/>
</dbReference>
<dbReference type="Gene3D" id="3.40.50.2300">
    <property type="match status" value="1"/>
</dbReference>
<comment type="caution">
    <text evidence="4">The sequence shown here is derived from an EMBL/GenBank/DDBJ whole genome shotgun (WGS) entry which is preliminary data.</text>
</comment>
<feature type="domain" description="Response regulatory" evidence="2">
    <location>
        <begin position="3"/>
        <end position="118"/>
    </location>
</feature>
<evidence type="ECO:0000256" key="1">
    <source>
        <dbReference type="PROSITE-ProRule" id="PRU00169"/>
    </source>
</evidence>
<dbReference type="InterPro" id="IPR001789">
    <property type="entry name" value="Sig_transdc_resp-reg_receiver"/>
</dbReference>
<keyword evidence="5" id="KW-1185">Reference proteome</keyword>
<dbReference type="Pfam" id="PF08668">
    <property type="entry name" value="HDOD"/>
    <property type="match status" value="1"/>
</dbReference>
<dbReference type="Pfam" id="PF00072">
    <property type="entry name" value="Response_reg"/>
    <property type="match status" value="1"/>
</dbReference>
<dbReference type="InterPro" id="IPR014626">
    <property type="entry name" value="Sig_transdc_resp-reg_put"/>
</dbReference>
<dbReference type="EMBL" id="JBHSDU010000003">
    <property type="protein sequence ID" value="MFC4308938.1"/>
    <property type="molecule type" value="Genomic_DNA"/>
</dbReference>
<gene>
    <name evidence="4" type="ORF">ACFPN2_07575</name>
</gene>
<dbReference type="InterPro" id="IPR011006">
    <property type="entry name" value="CheY-like_superfamily"/>
</dbReference>
<dbReference type="SUPFAM" id="SSF52172">
    <property type="entry name" value="CheY-like"/>
    <property type="match status" value="1"/>
</dbReference>
<accession>A0ABV8SMZ7</accession>
<evidence type="ECO:0000259" key="2">
    <source>
        <dbReference type="PROSITE" id="PS50110"/>
    </source>
</evidence>
<evidence type="ECO:0000259" key="3">
    <source>
        <dbReference type="PROSITE" id="PS51833"/>
    </source>
</evidence>
<feature type="modified residue" description="4-aspartylphosphate" evidence="1">
    <location>
        <position position="54"/>
    </location>
</feature>
<sequence length="402" mass="44571">MKRVLFVDDEVALLDGLRGRMRPLRSRWEMVFVESGPRAIAELELSPVDVIVADMRMAGMDGAQLLTQVRQRWPGVVRIVMSGYAEEEQSARLLSIAHQYLSKPCDTRVLQNVIERCLLLQDLLAEPELRGIIGRLGHLPSAPRTYSRLQQLVQSSDVSVRKVATLVYEDPAVCAKVLQVVNSSFFRLARRITNIEQAITYLGVNAIRTLVICSEVFSSWRPSQSLPGFEPEALQERAHRVASAACALANNSMRDDALLAGLLHNIGHWILLQESPQRFEQALTLARTAHLPLEEAERRVFGASHAQIGAYLLGLWGLPHSVIEAVAFQHCPQRVGQSCYDVLAILATARKLSGVTREIVPDATDPQDAPIDDNYLTGLGAPFDWSEAQQRVHEVLGASGHE</sequence>
<evidence type="ECO:0000313" key="4">
    <source>
        <dbReference type="EMBL" id="MFC4308938.1"/>
    </source>
</evidence>
<dbReference type="PANTHER" id="PTHR33525">
    <property type="match status" value="1"/>
</dbReference>
<dbReference type="RefSeq" id="WP_380596010.1">
    <property type="nucleotide sequence ID" value="NZ_JBHSDU010000003.1"/>
</dbReference>
<evidence type="ECO:0000313" key="5">
    <source>
        <dbReference type="Proteomes" id="UP001595904"/>
    </source>
</evidence>
<dbReference type="Gene3D" id="1.10.3210.10">
    <property type="entry name" value="Hypothetical protein af1432"/>
    <property type="match status" value="1"/>
</dbReference>
<dbReference type="PROSITE" id="PS51833">
    <property type="entry name" value="HDOD"/>
    <property type="match status" value="1"/>
</dbReference>
<dbReference type="PIRSF" id="PIRSF036883">
    <property type="entry name" value="RR_HD-GYP_mod"/>
    <property type="match status" value="1"/>
</dbReference>
<reference evidence="5" key="1">
    <citation type="journal article" date="2019" name="Int. J. Syst. Evol. Microbiol.">
        <title>The Global Catalogue of Microorganisms (GCM) 10K type strain sequencing project: providing services to taxonomists for standard genome sequencing and annotation.</title>
        <authorList>
            <consortium name="The Broad Institute Genomics Platform"/>
            <consortium name="The Broad Institute Genome Sequencing Center for Infectious Disease"/>
            <person name="Wu L."/>
            <person name="Ma J."/>
        </authorList>
    </citation>
    <scope>NUCLEOTIDE SEQUENCE [LARGE SCALE GENOMIC DNA]</scope>
    <source>
        <strain evidence="5">CGMCC 1.10759</strain>
    </source>
</reference>
<feature type="domain" description="HDOD" evidence="3">
    <location>
        <begin position="139"/>
        <end position="332"/>
    </location>
</feature>
<keyword evidence="1" id="KW-0597">Phosphoprotein</keyword>
<dbReference type="Proteomes" id="UP001595904">
    <property type="component" value="Unassembled WGS sequence"/>
</dbReference>
<dbReference type="InterPro" id="IPR052340">
    <property type="entry name" value="RNase_Y/CdgJ"/>
</dbReference>
<dbReference type="PROSITE" id="PS50110">
    <property type="entry name" value="RESPONSE_REGULATORY"/>
    <property type="match status" value="1"/>
</dbReference>
<organism evidence="4 5">
    <name type="scientific">Steroidobacter flavus</name>
    <dbReference type="NCBI Taxonomy" id="1842136"/>
    <lineage>
        <taxon>Bacteria</taxon>
        <taxon>Pseudomonadati</taxon>
        <taxon>Pseudomonadota</taxon>
        <taxon>Gammaproteobacteria</taxon>
        <taxon>Steroidobacterales</taxon>
        <taxon>Steroidobacteraceae</taxon>
        <taxon>Steroidobacter</taxon>
    </lineage>
</organism>
<dbReference type="SMART" id="SM00448">
    <property type="entry name" value="REC"/>
    <property type="match status" value="1"/>
</dbReference>
<proteinExistence type="predicted"/>
<dbReference type="PANTHER" id="PTHR33525:SF6">
    <property type="entry name" value="HDOD DOMAIN-CONTAINING PROTEIN"/>
    <property type="match status" value="1"/>
</dbReference>